<evidence type="ECO:0000313" key="3">
    <source>
        <dbReference type="Proteomes" id="UP000218890"/>
    </source>
</evidence>
<dbReference type="NCBIfam" id="NF041112">
    <property type="entry name" value="chap_CsgH_alph"/>
    <property type="match status" value="1"/>
</dbReference>
<dbReference type="InterPro" id="IPR047726">
    <property type="entry name" value="CsgH_dom"/>
</dbReference>
<dbReference type="KEGG" id="hhk:HH1059_15510"/>
<accession>A0A2Z6EZJ5</accession>
<dbReference type="Proteomes" id="UP000218890">
    <property type="component" value="Chromosome"/>
</dbReference>
<dbReference type="EMBL" id="AP017372">
    <property type="protein sequence ID" value="BBE11090.1"/>
    <property type="molecule type" value="Genomic_DNA"/>
</dbReference>
<feature type="chain" id="PRO_5016398864" evidence="1">
    <location>
        <begin position="35"/>
        <end position="147"/>
    </location>
</feature>
<gene>
    <name evidence="2" type="ORF">HH1059_15510</name>
</gene>
<proteinExistence type="predicted"/>
<keyword evidence="3" id="KW-1185">Reference proteome</keyword>
<protein>
    <submittedName>
        <fullName evidence="2">Uncharacterized protein</fullName>
    </submittedName>
</protein>
<dbReference type="RefSeq" id="WP_096409649.1">
    <property type="nucleotide sequence ID" value="NZ_AP017372.2"/>
</dbReference>
<dbReference type="AlphaFoldDB" id="A0A2Z6EZJ5"/>
<keyword evidence="1" id="KW-0732">Signal</keyword>
<organism evidence="2 3">
    <name type="scientific">Halorhodospira halochloris</name>
    <name type="common">Ectothiorhodospira halochloris</name>
    <dbReference type="NCBI Taxonomy" id="1052"/>
    <lineage>
        <taxon>Bacteria</taxon>
        <taxon>Pseudomonadati</taxon>
        <taxon>Pseudomonadota</taxon>
        <taxon>Gammaproteobacteria</taxon>
        <taxon>Chromatiales</taxon>
        <taxon>Ectothiorhodospiraceae</taxon>
        <taxon>Halorhodospira</taxon>
    </lineage>
</organism>
<dbReference type="InterPro" id="IPR053722">
    <property type="entry name" value="Curli_assembly_CsgC/AgfC"/>
</dbReference>
<evidence type="ECO:0000313" key="2">
    <source>
        <dbReference type="EMBL" id="BBE11090.1"/>
    </source>
</evidence>
<feature type="signal peptide" evidence="1">
    <location>
        <begin position="1"/>
        <end position="34"/>
    </location>
</feature>
<reference evidence="2" key="1">
    <citation type="submission" date="2016-02" db="EMBL/GenBank/DDBJ databases">
        <title>Halorhodospira halochloris DSM-1059 complete genome, version 2.</title>
        <authorList>
            <person name="Tsukatani Y."/>
        </authorList>
    </citation>
    <scope>NUCLEOTIDE SEQUENCE</scope>
    <source>
        <strain evidence="2">DSM 1059</strain>
    </source>
</reference>
<name>A0A2Z6EZJ5_HALHR</name>
<dbReference type="Gene3D" id="2.60.40.2420">
    <property type="match status" value="1"/>
</dbReference>
<evidence type="ECO:0000256" key="1">
    <source>
        <dbReference type="SAM" id="SignalP"/>
    </source>
</evidence>
<sequence>MSRIRAFALLKNKAHKRIALAIMLFASLIGKALSNTVAAEMSHIDPIEAKIEFLSSEDYGLLIQPKARAKDPIEVRYRIKVSASGVSGESSTSQGGSKQLDSTYRVLSTVSMRQQGEARFEAKLTLVTPEGEELRLSETYQQEVQVR</sequence>